<dbReference type="SUPFAM" id="SSF53633">
    <property type="entry name" value="Carbamate kinase-like"/>
    <property type="match status" value="1"/>
</dbReference>
<dbReference type="HAMAP" id="MF_00082">
    <property type="entry name" value="ArgB"/>
    <property type="match status" value="1"/>
</dbReference>
<evidence type="ECO:0000256" key="6">
    <source>
        <dbReference type="ARBA" id="ARBA00022777"/>
    </source>
</evidence>
<dbReference type="AlphaFoldDB" id="A0A1G4NU05"/>
<dbReference type="NCBIfam" id="TIGR00761">
    <property type="entry name" value="argB"/>
    <property type="match status" value="1"/>
</dbReference>
<evidence type="ECO:0000259" key="9">
    <source>
        <dbReference type="Pfam" id="PF00696"/>
    </source>
</evidence>
<dbReference type="InterPro" id="IPR001057">
    <property type="entry name" value="Glu/AcGlu_kinase"/>
</dbReference>
<dbReference type="EC" id="2.7.2.8" evidence="8"/>
<dbReference type="GO" id="GO:0005524">
    <property type="term" value="F:ATP binding"/>
    <property type="evidence" value="ECO:0007669"/>
    <property type="project" value="UniProtKB-UniRule"/>
</dbReference>
<dbReference type="Pfam" id="PF00696">
    <property type="entry name" value="AA_kinase"/>
    <property type="match status" value="1"/>
</dbReference>
<dbReference type="InterPro" id="IPR004662">
    <property type="entry name" value="AcgluKinase_fam"/>
</dbReference>
<dbReference type="PRINTS" id="PR00474">
    <property type="entry name" value="GLU5KINASE"/>
</dbReference>
<dbReference type="InterPro" id="IPR001048">
    <property type="entry name" value="Asp/Glu/Uridylate_kinase"/>
</dbReference>
<reference evidence="10" key="1">
    <citation type="submission" date="2016-10" db="EMBL/GenBank/DDBJ databases">
        <title>Chloroplast genomes as a tool to resolve red algal phylogenies: a case study in the Nemaliales.</title>
        <authorList>
            <person name="Costa J.F."/>
            <person name="Lin S.M."/>
            <person name="Macaya E.C."/>
            <person name="Fernandez-Garcia C."/>
            <person name="Verbruggen H."/>
        </authorList>
    </citation>
    <scope>NUCLEOTIDE SEQUENCE</scope>
    <source>
        <strain evidence="10">J.0167</strain>
    </source>
</reference>
<sequence length="284" mass="30621">MNDSDKTAIIKQAICSIEASDSPQLVVIKYGGAAMKDDHLTHKMIENIAVLHSLGIKCIIVHGGGPFINKWLEKLDIIPRFENGIRITDAVTMDVVQMVLSGQINKNIVARLNMKGVKAVGLSGQDGNLIVASPIQELSDNRVANVSSINVELINLLLNNNYIPVIAPIGLNRSGISYNINADLVAAAISERLTAESLLMLTDTPGILMDYNDPLSVIKSLKVTDITQFIEKGIISGGMLPKVNACIQAVNKGVEKAKILDGRIADSILLSFISDYQTGTTIYQ</sequence>
<comment type="catalytic activity">
    <reaction evidence="8">
        <text>N-acetyl-L-glutamate + ATP = N-acetyl-L-glutamyl 5-phosphate + ADP</text>
        <dbReference type="Rhea" id="RHEA:14629"/>
        <dbReference type="ChEBI" id="CHEBI:30616"/>
        <dbReference type="ChEBI" id="CHEBI:44337"/>
        <dbReference type="ChEBI" id="CHEBI:57936"/>
        <dbReference type="ChEBI" id="CHEBI:456216"/>
        <dbReference type="EC" id="2.7.2.8"/>
    </reaction>
</comment>
<comment type="subcellular location">
    <subcellularLocation>
        <location evidence="8">Plastid</location>
        <location evidence="8">Chloroplast</location>
    </subcellularLocation>
</comment>
<feature type="domain" description="Aspartate/glutamate/uridylate kinase" evidence="9">
    <location>
        <begin position="25"/>
        <end position="260"/>
    </location>
</feature>
<name>A0A1G4NU05_9FLOR</name>
<feature type="binding site" evidence="8">
    <location>
        <begin position="64"/>
        <end position="65"/>
    </location>
    <ligand>
        <name>substrate</name>
    </ligand>
</feature>
<evidence type="ECO:0000256" key="7">
    <source>
        <dbReference type="ARBA" id="ARBA00022840"/>
    </source>
</evidence>
<keyword evidence="7 8" id="KW-0067">ATP-binding</keyword>
<dbReference type="Gene3D" id="3.40.1160.10">
    <property type="entry name" value="Acetylglutamate kinase-like"/>
    <property type="match status" value="1"/>
</dbReference>
<dbReference type="PANTHER" id="PTHR23342">
    <property type="entry name" value="N-ACETYLGLUTAMATE SYNTHASE"/>
    <property type="match status" value="1"/>
</dbReference>
<protein>
    <recommendedName>
        <fullName evidence="8">Acetylglutamate kinase</fullName>
        <ecNumber evidence="8">2.7.2.8</ecNumber>
    </recommendedName>
    <alternativeName>
        <fullName evidence="8">N-acetyl-L-glutamate 5-phosphotransferase</fullName>
    </alternativeName>
    <alternativeName>
        <fullName evidence="8">NAG kinase</fullName>
        <shortName evidence="8">NAGK</shortName>
    </alternativeName>
</protein>
<geneLocation type="chloroplast" evidence="10"/>
<gene>
    <name evidence="8 10" type="primary">argB</name>
    <name evidence="10" type="ORF">J0167_201</name>
</gene>
<dbReference type="GO" id="GO:0003991">
    <property type="term" value="F:acetylglutamate kinase activity"/>
    <property type="evidence" value="ECO:0007669"/>
    <property type="project" value="UniProtKB-UniRule"/>
</dbReference>
<proteinExistence type="inferred from homology"/>
<dbReference type="FunFam" id="3.40.1160.10:FF:000004">
    <property type="entry name" value="Acetylglutamate kinase"/>
    <property type="match status" value="1"/>
</dbReference>
<keyword evidence="4 8" id="KW-0808">Transferase</keyword>
<keyword evidence="6 8" id="KW-0418">Kinase</keyword>
<comment type="pathway">
    <text evidence="1 8">Amino-acid biosynthesis; L-arginine biosynthesis; N(2)-acetyl-L-ornithine from L-glutamate: step 2/4.</text>
</comment>
<dbReference type="InterPro" id="IPR037528">
    <property type="entry name" value="ArgB"/>
</dbReference>
<keyword evidence="5 8" id="KW-0547">Nucleotide-binding</keyword>
<reference evidence="10" key="2">
    <citation type="submission" date="2016-10" db="EMBL/GenBank/DDBJ databases">
        <authorList>
            <person name="de Groot N.N."/>
        </authorList>
    </citation>
    <scope>NUCLEOTIDE SEQUENCE</scope>
    <source>
        <strain evidence="10">J.0167</strain>
    </source>
</reference>
<dbReference type="UniPathway" id="UPA00068">
    <property type="reaction ID" value="UER00107"/>
</dbReference>
<accession>A0A1G4NU05</accession>
<dbReference type="GeneID" id="29998266"/>
<feature type="binding site" evidence="8">
    <location>
        <position position="86"/>
    </location>
    <ligand>
        <name>substrate</name>
    </ligand>
</feature>
<comment type="similarity">
    <text evidence="8">Belongs to the acetylglutamate kinase family. ArgB subfamily.</text>
</comment>
<dbReference type="GO" id="GO:0009507">
    <property type="term" value="C:chloroplast"/>
    <property type="evidence" value="ECO:0007669"/>
    <property type="project" value="UniProtKB-SubCell"/>
</dbReference>
<feature type="binding site" evidence="8">
    <location>
        <position position="179"/>
    </location>
    <ligand>
        <name>substrate</name>
    </ligand>
</feature>
<organism evidence="10">
    <name type="scientific">Helminthocladia australis</name>
    <dbReference type="NCBI Taxonomy" id="260093"/>
    <lineage>
        <taxon>Eukaryota</taxon>
        <taxon>Rhodophyta</taxon>
        <taxon>Florideophyceae</taxon>
        <taxon>Nemaliophycidae</taxon>
        <taxon>Nemaliales</taxon>
        <taxon>Liagoraceae</taxon>
        <taxon>Helminthocladia</taxon>
    </lineage>
</organism>
<dbReference type="PIRSF" id="PIRSF000728">
    <property type="entry name" value="NAGK"/>
    <property type="match status" value="1"/>
</dbReference>
<evidence type="ECO:0000256" key="3">
    <source>
        <dbReference type="ARBA" id="ARBA00022605"/>
    </source>
</evidence>
<keyword evidence="10" id="KW-0150">Chloroplast</keyword>
<evidence type="ECO:0000256" key="1">
    <source>
        <dbReference type="ARBA" id="ARBA00004828"/>
    </source>
</evidence>
<evidence type="ECO:0000256" key="8">
    <source>
        <dbReference type="HAMAP-Rule" id="MF_00082"/>
    </source>
</evidence>
<dbReference type="EMBL" id="LT622866">
    <property type="protein sequence ID" value="SCW22036.1"/>
    <property type="molecule type" value="Genomic_DNA"/>
</dbReference>
<comment type="function">
    <text evidence="8">Catalyzes the ATP-dependent phosphorylation of N-acetyl-L-glutamate.</text>
</comment>
<evidence type="ECO:0000256" key="2">
    <source>
        <dbReference type="ARBA" id="ARBA00022571"/>
    </source>
</evidence>
<evidence type="ECO:0000256" key="5">
    <source>
        <dbReference type="ARBA" id="ARBA00022741"/>
    </source>
</evidence>
<keyword evidence="3 8" id="KW-0028">Amino-acid biosynthesis</keyword>
<feature type="site" description="Transition state stabilizer" evidence="8">
    <location>
        <position position="242"/>
    </location>
</feature>
<feature type="site" description="Transition state stabilizer" evidence="8">
    <location>
        <position position="29"/>
    </location>
</feature>
<keyword evidence="10" id="KW-0934">Plastid</keyword>
<evidence type="ECO:0000313" key="10">
    <source>
        <dbReference type="EMBL" id="SCW22036.1"/>
    </source>
</evidence>
<keyword evidence="2 8" id="KW-0055">Arginine biosynthesis</keyword>
<evidence type="ECO:0000256" key="4">
    <source>
        <dbReference type="ARBA" id="ARBA00022679"/>
    </source>
</evidence>
<dbReference type="RefSeq" id="YP_009313782.1">
    <property type="nucleotide sequence ID" value="NC_031658.1"/>
</dbReference>
<dbReference type="InterPro" id="IPR036393">
    <property type="entry name" value="AceGlu_kinase-like_sf"/>
</dbReference>
<dbReference type="PANTHER" id="PTHR23342:SF0">
    <property type="entry name" value="N-ACETYLGLUTAMATE SYNTHASE, MITOCHONDRIAL"/>
    <property type="match status" value="1"/>
</dbReference>
<dbReference type="GO" id="GO:0042450">
    <property type="term" value="P:L-arginine biosynthetic process via ornithine"/>
    <property type="evidence" value="ECO:0007669"/>
    <property type="project" value="UniProtKB-UniRule"/>
</dbReference>